<reference evidence="2" key="1">
    <citation type="submission" date="2020-05" db="EMBL/GenBank/DDBJ databases">
        <title>Mycena genomes resolve the evolution of fungal bioluminescence.</title>
        <authorList>
            <person name="Tsai I.J."/>
        </authorList>
    </citation>
    <scope>NUCLEOTIDE SEQUENCE</scope>
    <source>
        <strain evidence="2">171206Taipei</strain>
    </source>
</reference>
<name>A0A8H6RZB8_9AGAR</name>
<dbReference type="AlphaFoldDB" id="A0A8H6RZB8"/>
<dbReference type="GeneID" id="59352697"/>
<evidence type="ECO:0000313" key="2">
    <source>
        <dbReference type="EMBL" id="KAF7289151.1"/>
    </source>
</evidence>
<organism evidence="2 3">
    <name type="scientific">Mycena indigotica</name>
    <dbReference type="NCBI Taxonomy" id="2126181"/>
    <lineage>
        <taxon>Eukaryota</taxon>
        <taxon>Fungi</taxon>
        <taxon>Dikarya</taxon>
        <taxon>Basidiomycota</taxon>
        <taxon>Agaricomycotina</taxon>
        <taxon>Agaricomycetes</taxon>
        <taxon>Agaricomycetidae</taxon>
        <taxon>Agaricales</taxon>
        <taxon>Marasmiineae</taxon>
        <taxon>Mycenaceae</taxon>
        <taxon>Mycena</taxon>
    </lineage>
</organism>
<evidence type="ECO:0000259" key="1">
    <source>
        <dbReference type="Pfam" id="PF04146"/>
    </source>
</evidence>
<gene>
    <name evidence="2" type="ORF">MIND_01376100</name>
</gene>
<proteinExistence type="predicted"/>
<dbReference type="Pfam" id="PF04146">
    <property type="entry name" value="YTH"/>
    <property type="match status" value="1"/>
</dbReference>
<comment type="caution">
    <text evidence="2">The sequence shown here is derived from an EMBL/GenBank/DDBJ whole genome shotgun (WGS) entry which is preliminary data.</text>
</comment>
<dbReference type="GO" id="GO:0003723">
    <property type="term" value="F:RNA binding"/>
    <property type="evidence" value="ECO:0007669"/>
    <property type="project" value="InterPro"/>
</dbReference>
<feature type="domain" description="YTH" evidence="1">
    <location>
        <begin position="34"/>
        <end position="275"/>
    </location>
</feature>
<dbReference type="EMBL" id="JACAZF010000017">
    <property type="protein sequence ID" value="KAF7289151.1"/>
    <property type="molecule type" value="Genomic_DNA"/>
</dbReference>
<dbReference type="InterPro" id="IPR007275">
    <property type="entry name" value="YTH_domain"/>
</dbReference>
<keyword evidence="3" id="KW-1185">Reference proteome</keyword>
<accession>A0A8H6RZB8</accession>
<sequence>MLSSEVNLPGRPQSNLEPAAAVPEVNAANVPKPARFFVFGSRNDVDVDTSQAKNSWILPRDTNTYVIHELGGTLLATTDVFILFCQSTTGELYGSARVTGFCGPGRSTANESTAHRSRYNHCFSASNAVFNARALTAPVSIGTNIQPSSAGVSHAPELRMDARPSPVALESYQPSSFLNASFGAQPYVSEDCVGPLRRAHSPTDRIEEPLWTTTSRSTTVSLEFEWVTKQQMPFHETHRLCSPRAQTLLWLCLQQSEHGTELGAAIGAALLDIWHQYIEETSKAAPDQFLSGNTWAMRVLHIPVDATLTELQRLFMPPSFPGASGIGNLNAISISFLPAAAPIYWNTGSALVHYSSQFAMQTACEQFNGSRLRPGDSFCPLLSCLPDHPVV</sequence>
<dbReference type="Proteomes" id="UP000636479">
    <property type="component" value="Unassembled WGS sequence"/>
</dbReference>
<dbReference type="Gene3D" id="3.10.590.10">
    <property type="entry name" value="ph1033 like domains"/>
    <property type="match status" value="1"/>
</dbReference>
<dbReference type="RefSeq" id="XP_037213182.1">
    <property type="nucleotide sequence ID" value="XM_037370181.1"/>
</dbReference>
<evidence type="ECO:0000313" key="3">
    <source>
        <dbReference type="Proteomes" id="UP000636479"/>
    </source>
</evidence>
<protein>
    <recommendedName>
        <fullName evidence="1">YTH domain-containing protein</fullName>
    </recommendedName>
</protein>